<dbReference type="EMBL" id="JAGGKC010000001">
    <property type="protein sequence ID" value="MBP1917769.1"/>
    <property type="molecule type" value="Genomic_DNA"/>
</dbReference>
<gene>
    <name evidence="1" type="ORF">J2Z34_000232</name>
</gene>
<dbReference type="RefSeq" id="WP_209458011.1">
    <property type="nucleotide sequence ID" value="NZ_JAGGKC010000001.1"/>
</dbReference>
<name>A0ABS4FZP2_9CLOT</name>
<accession>A0ABS4FZP2</accession>
<dbReference type="PANTHER" id="PTHR10000:SF8">
    <property type="entry name" value="HAD SUPERFAMILY HYDROLASE-LIKE, TYPE 3"/>
    <property type="match status" value="1"/>
</dbReference>
<comment type="caution">
    <text evidence="1">The sequence shown here is derived from an EMBL/GenBank/DDBJ whole genome shotgun (WGS) entry which is preliminary data.</text>
</comment>
<dbReference type="InterPro" id="IPR006379">
    <property type="entry name" value="HAD-SF_hydro_IIB"/>
</dbReference>
<dbReference type="InterPro" id="IPR036412">
    <property type="entry name" value="HAD-like_sf"/>
</dbReference>
<dbReference type="Pfam" id="PF08282">
    <property type="entry name" value="Hydrolase_3"/>
    <property type="match status" value="1"/>
</dbReference>
<dbReference type="PANTHER" id="PTHR10000">
    <property type="entry name" value="PHOSPHOSERINE PHOSPHATASE"/>
    <property type="match status" value="1"/>
</dbReference>
<dbReference type="InterPro" id="IPR023214">
    <property type="entry name" value="HAD_sf"/>
</dbReference>
<dbReference type="NCBIfam" id="TIGR01484">
    <property type="entry name" value="HAD-SF-IIB"/>
    <property type="match status" value="1"/>
</dbReference>
<proteinExistence type="predicted"/>
<dbReference type="Proteomes" id="UP001519271">
    <property type="component" value="Unassembled WGS sequence"/>
</dbReference>
<keyword evidence="2" id="KW-1185">Reference proteome</keyword>
<dbReference type="SFLD" id="SFLDG01140">
    <property type="entry name" value="C2.B:_Phosphomannomutase_and_P"/>
    <property type="match status" value="1"/>
</dbReference>
<organism evidence="1 2">
    <name type="scientific">Youngiibacter multivorans</name>
    <dbReference type="NCBI Taxonomy" id="937251"/>
    <lineage>
        <taxon>Bacteria</taxon>
        <taxon>Bacillati</taxon>
        <taxon>Bacillota</taxon>
        <taxon>Clostridia</taxon>
        <taxon>Eubacteriales</taxon>
        <taxon>Clostridiaceae</taxon>
        <taxon>Youngiibacter</taxon>
    </lineage>
</organism>
<dbReference type="NCBIfam" id="TIGR00099">
    <property type="entry name" value="Cof-subfamily"/>
    <property type="match status" value="1"/>
</dbReference>
<dbReference type="SFLD" id="SFLDS00003">
    <property type="entry name" value="Haloacid_Dehalogenase"/>
    <property type="match status" value="1"/>
</dbReference>
<dbReference type="Gene3D" id="3.40.50.1000">
    <property type="entry name" value="HAD superfamily/HAD-like"/>
    <property type="match status" value="1"/>
</dbReference>
<protein>
    <submittedName>
        <fullName evidence="1">Cof subfamily protein (Haloacid dehalogenase superfamily)</fullName>
    </submittedName>
</protein>
<evidence type="ECO:0000313" key="1">
    <source>
        <dbReference type="EMBL" id="MBP1917769.1"/>
    </source>
</evidence>
<dbReference type="Gene3D" id="3.30.1240.10">
    <property type="match status" value="1"/>
</dbReference>
<dbReference type="SUPFAM" id="SSF56784">
    <property type="entry name" value="HAD-like"/>
    <property type="match status" value="1"/>
</dbReference>
<sequence length="267" mass="29715">MVLDREALDRIRLVALDIDGTLIDDDLEVSGNAVSAIKDLISRGIHVALVSGRTWKAADFIRQKLGVEIPVVCYNGAKVVIPSIDHDFTTKIPLAEARKIMAYGEDRGLYTKVYIDDVLHIKEPDEKSLEFCRNSHIDYKVVGKLSDNVHEDVNMIVVYYKEDHYGIIDEKLREIDVTVTTSISNSIDVIPKGISKERGLRLVAAHLGVESSEILAMGNSLNDIEMLRYAGVGIAMKNGDVSLLSKWSNVTEHTNNEDGVYHVLKLL</sequence>
<dbReference type="InterPro" id="IPR000150">
    <property type="entry name" value="Cof"/>
</dbReference>
<evidence type="ECO:0000313" key="2">
    <source>
        <dbReference type="Proteomes" id="UP001519271"/>
    </source>
</evidence>
<reference evidence="1 2" key="1">
    <citation type="submission" date="2021-03" db="EMBL/GenBank/DDBJ databases">
        <title>Genomic Encyclopedia of Type Strains, Phase IV (KMG-IV): sequencing the most valuable type-strain genomes for metagenomic binning, comparative biology and taxonomic classification.</title>
        <authorList>
            <person name="Goeker M."/>
        </authorList>
    </citation>
    <scope>NUCLEOTIDE SEQUENCE [LARGE SCALE GENOMIC DNA]</scope>
    <source>
        <strain evidence="1 2">DSM 6139</strain>
    </source>
</reference>